<evidence type="ECO:0000313" key="3">
    <source>
        <dbReference type="Proteomes" id="UP000242662"/>
    </source>
</evidence>
<evidence type="ECO:0000313" key="2">
    <source>
        <dbReference type="EMBL" id="SDB92615.1"/>
    </source>
</evidence>
<keyword evidence="1" id="KW-0472">Membrane</keyword>
<organism evidence="2 3">
    <name type="scientific">Shouchella lonarensis</name>
    <dbReference type="NCBI Taxonomy" id="1464122"/>
    <lineage>
        <taxon>Bacteria</taxon>
        <taxon>Bacillati</taxon>
        <taxon>Bacillota</taxon>
        <taxon>Bacilli</taxon>
        <taxon>Bacillales</taxon>
        <taxon>Bacillaceae</taxon>
        <taxon>Shouchella</taxon>
    </lineage>
</organism>
<dbReference type="Proteomes" id="UP000242662">
    <property type="component" value="Unassembled WGS sequence"/>
</dbReference>
<feature type="transmembrane region" description="Helical" evidence="1">
    <location>
        <begin position="42"/>
        <end position="61"/>
    </location>
</feature>
<keyword evidence="3" id="KW-1185">Reference proteome</keyword>
<dbReference type="STRING" id="1464122.SAMN05421737_103244"/>
<evidence type="ECO:0000256" key="1">
    <source>
        <dbReference type="SAM" id="Phobius"/>
    </source>
</evidence>
<proteinExistence type="predicted"/>
<protein>
    <submittedName>
        <fullName evidence="2">Uncharacterized protein</fullName>
    </submittedName>
</protein>
<feature type="transmembrane region" description="Helical" evidence="1">
    <location>
        <begin position="6"/>
        <end position="30"/>
    </location>
</feature>
<sequence length="62" mass="6928">MAVVDVVWMSALFLLFLLAGVFGGITLTAFMRGNKHLLKWSIPLALLCAILFIILMFVVLFQ</sequence>
<accession>A0A1G6HF92</accession>
<dbReference type="RefSeq" id="WP_090775084.1">
    <property type="nucleotide sequence ID" value="NZ_FMYM01000003.1"/>
</dbReference>
<gene>
    <name evidence="2" type="ORF">SAMN05421737_103244</name>
</gene>
<name>A0A1G6HF92_9BACI</name>
<keyword evidence="1" id="KW-0812">Transmembrane</keyword>
<dbReference type="EMBL" id="FMYM01000003">
    <property type="protein sequence ID" value="SDB92615.1"/>
    <property type="molecule type" value="Genomic_DNA"/>
</dbReference>
<dbReference type="AlphaFoldDB" id="A0A1G6HF92"/>
<keyword evidence="1" id="KW-1133">Transmembrane helix</keyword>
<reference evidence="3" key="1">
    <citation type="submission" date="2016-09" db="EMBL/GenBank/DDBJ databases">
        <authorList>
            <person name="Varghese N."/>
            <person name="Submissions S."/>
        </authorList>
    </citation>
    <scope>NUCLEOTIDE SEQUENCE [LARGE SCALE GENOMIC DNA]</scope>
    <source>
        <strain evidence="3">25nlg</strain>
    </source>
</reference>